<reference evidence="2" key="1">
    <citation type="submission" date="2021-02" db="EMBL/GenBank/DDBJ databases">
        <authorList>
            <person name="Dougan E. K."/>
            <person name="Rhodes N."/>
            <person name="Thang M."/>
            <person name="Chan C."/>
        </authorList>
    </citation>
    <scope>NUCLEOTIDE SEQUENCE</scope>
</reference>
<evidence type="ECO:0000313" key="3">
    <source>
        <dbReference type="Proteomes" id="UP000626109"/>
    </source>
</evidence>
<dbReference type="Proteomes" id="UP000626109">
    <property type="component" value="Unassembled WGS sequence"/>
</dbReference>
<accession>A0A813JDY9</accession>
<dbReference type="AlphaFoldDB" id="A0A813JDY9"/>
<proteinExistence type="predicted"/>
<name>A0A813JDY9_POLGL</name>
<comment type="caution">
    <text evidence="2">The sequence shown here is derived from an EMBL/GenBank/DDBJ whole genome shotgun (WGS) entry which is preliminary data.</text>
</comment>
<sequence>MLACFALFVYKVAANEKDRDPPSDAELKTDADTGKDRDPLSGAELKTDADCKWDYRNVACAPPNRCEYRYQGWDVTLDQSCRLKLKPSWEPKSDEDCKWHYPNGGCSHPQLCEYNYQFGDMSLDQSCRLEFKTKTRNGCSEQDMESIKRAGPGSLSSTGTFPWIVSQCVQKSYSFGGNSVSAQLFAACLPQYDFQTHWHLQWMPCCCNGLGRQALQVSVFVGHLRCMQ</sequence>
<protein>
    <submittedName>
        <fullName evidence="2">Uncharacterized protein</fullName>
    </submittedName>
</protein>
<gene>
    <name evidence="2" type="ORF">PGLA2088_LOCUS19004</name>
</gene>
<feature type="region of interest" description="Disordered" evidence="1">
    <location>
        <begin position="17"/>
        <end position="41"/>
    </location>
</feature>
<organism evidence="2 3">
    <name type="scientific">Polarella glacialis</name>
    <name type="common">Dinoflagellate</name>
    <dbReference type="NCBI Taxonomy" id="89957"/>
    <lineage>
        <taxon>Eukaryota</taxon>
        <taxon>Sar</taxon>
        <taxon>Alveolata</taxon>
        <taxon>Dinophyceae</taxon>
        <taxon>Suessiales</taxon>
        <taxon>Suessiaceae</taxon>
        <taxon>Polarella</taxon>
    </lineage>
</organism>
<evidence type="ECO:0000313" key="2">
    <source>
        <dbReference type="EMBL" id="CAE8674584.1"/>
    </source>
</evidence>
<evidence type="ECO:0000256" key="1">
    <source>
        <dbReference type="SAM" id="MobiDB-lite"/>
    </source>
</evidence>
<dbReference type="EMBL" id="CAJNNW010024851">
    <property type="protein sequence ID" value="CAE8674584.1"/>
    <property type="molecule type" value="Genomic_DNA"/>
</dbReference>